<dbReference type="SMART" id="SM00213">
    <property type="entry name" value="UBQ"/>
    <property type="match status" value="1"/>
</dbReference>
<dbReference type="InterPro" id="IPR000626">
    <property type="entry name" value="Ubiquitin-like_dom"/>
</dbReference>
<feature type="domain" description="Ubiquitin-like" evidence="2">
    <location>
        <begin position="93"/>
        <end position="150"/>
    </location>
</feature>
<dbReference type="PANTHER" id="PTHR10562">
    <property type="entry name" value="SMALL UBIQUITIN-RELATED MODIFIER"/>
    <property type="match status" value="1"/>
</dbReference>
<comment type="caution">
    <text evidence="3">The sequence shown here is derived from an EMBL/GenBank/DDBJ whole genome shotgun (WGS) entry which is preliminary data.</text>
</comment>
<feature type="compositionally biased region" description="Basic and acidic residues" evidence="1">
    <location>
        <begin position="202"/>
        <end position="221"/>
    </location>
</feature>
<dbReference type="Proteomes" id="UP000245207">
    <property type="component" value="Unassembled WGS sequence"/>
</dbReference>
<dbReference type="CDD" id="cd16116">
    <property type="entry name" value="Ubl_Smt3_like"/>
    <property type="match status" value="1"/>
</dbReference>
<feature type="compositionally biased region" description="Polar residues" evidence="1">
    <location>
        <begin position="183"/>
        <end position="193"/>
    </location>
</feature>
<dbReference type="STRING" id="35608.A0A2U1PL14"/>
<evidence type="ECO:0000259" key="2">
    <source>
        <dbReference type="PROSITE" id="PS50053"/>
    </source>
</evidence>
<proteinExistence type="predicted"/>
<accession>A0A2U1PL14</accession>
<dbReference type="InterPro" id="IPR022617">
    <property type="entry name" value="Rad60/SUMO-like_dom"/>
</dbReference>
<keyword evidence="4" id="KW-1185">Reference proteome</keyword>
<dbReference type="AlphaFoldDB" id="A0A2U1PL14"/>
<evidence type="ECO:0000313" key="3">
    <source>
        <dbReference type="EMBL" id="PWA86438.1"/>
    </source>
</evidence>
<protein>
    <submittedName>
        <fullName evidence="3">Small ubiquitin-like modifier 2</fullName>
    </submittedName>
</protein>
<reference evidence="3 4" key="1">
    <citation type="journal article" date="2018" name="Mol. Plant">
        <title>The genome of Artemisia annua provides insight into the evolution of Asteraceae family and artemisinin biosynthesis.</title>
        <authorList>
            <person name="Shen Q."/>
            <person name="Zhang L."/>
            <person name="Liao Z."/>
            <person name="Wang S."/>
            <person name="Yan T."/>
            <person name="Shi P."/>
            <person name="Liu M."/>
            <person name="Fu X."/>
            <person name="Pan Q."/>
            <person name="Wang Y."/>
            <person name="Lv Z."/>
            <person name="Lu X."/>
            <person name="Zhang F."/>
            <person name="Jiang W."/>
            <person name="Ma Y."/>
            <person name="Chen M."/>
            <person name="Hao X."/>
            <person name="Li L."/>
            <person name="Tang Y."/>
            <person name="Lv G."/>
            <person name="Zhou Y."/>
            <person name="Sun X."/>
            <person name="Brodelius P.E."/>
            <person name="Rose J.K.C."/>
            <person name="Tang K."/>
        </authorList>
    </citation>
    <scope>NUCLEOTIDE SEQUENCE [LARGE SCALE GENOMIC DNA]</scope>
    <source>
        <strain evidence="4">cv. Huhao1</strain>
        <tissue evidence="3">Leaf</tissue>
    </source>
</reference>
<evidence type="ECO:0000313" key="4">
    <source>
        <dbReference type="Proteomes" id="UP000245207"/>
    </source>
</evidence>
<dbReference type="Gene3D" id="3.10.20.90">
    <property type="entry name" value="Phosphatidylinositol 3-kinase Catalytic Subunit, Chain A, domain 1"/>
    <property type="match status" value="1"/>
</dbReference>
<dbReference type="InterPro" id="IPR029071">
    <property type="entry name" value="Ubiquitin-like_domsf"/>
</dbReference>
<dbReference type="Pfam" id="PF11976">
    <property type="entry name" value="Rad60-SLD"/>
    <property type="match status" value="1"/>
</dbReference>
<dbReference type="EMBL" id="PKPP01001018">
    <property type="protein sequence ID" value="PWA86438.1"/>
    <property type="molecule type" value="Genomic_DNA"/>
</dbReference>
<organism evidence="3 4">
    <name type="scientific">Artemisia annua</name>
    <name type="common">Sweet wormwood</name>
    <dbReference type="NCBI Taxonomy" id="35608"/>
    <lineage>
        <taxon>Eukaryota</taxon>
        <taxon>Viridiplantae</taxon>
        <taxon>Streptophyta</taxon>
        <taxon>Embryophyta</taxon>
        <taxon>Tracheophyta</taxon>
        <taxon>Spermatophyta</taxon>
        <taxon>Magnoliopsida</taxon>
        <taxon>eudicotyledons</taxon>
        <taxon>Gunneridae</taxon>
        <taxon>Pentapetalae</taxon>
        <taxon>asterids</taxon>
        <taxon>campanulids</taxon>
        <taxon>Asterales</taxon>
        <taxon>Asteraceae</taxon>
        <taxon>Asteroideae</taxon>
        <taxon>Anthemideae</taxon>
        <taxon>Artemisiinae</taxon>
        <taxon>Artemisia</taxon>
    </lineage>
</organism>
<sequence>MAVIERVKTSIRLKTPHVENQSEESSCFALAVADAVGTCHRIEYGGNWLRVVFRDQPSRKLPHHRRGFQVLRCDGGDGPVTQEDEKKPMDQGAHINLKVKSQDGNEVFFKIKRITQLKKLMNAYCDRQSVEMNAIAFLFDGRRLRAEQTLMSFQELAGVSKNGPKWNYAGGLEQEAQLVRNWTPPTNKHNGANRSLPPKIQEGLDKQKGEQNHGKEKNVLA</sequence>
<dbReference type="SUPFAM" id="SSF54236">
    <property type="entry name" value="Ubiquitin-like"/>
    <property type="match status" value="1"/>
</dbReference>
<dbReference type="OrthoDB" id="442921at2759"/>
<dbReference type="PROSITE" id="PS50053">
    <property type="entry name" value="UBIQUITIN_2"/>
    <property type="match status" value="1"/>
</dbReference>
<name>A0A2U1PL14_ARTAN</name>
<feature type="region of interest" description="Disordered" evidence="1">
    <location>
        <begin position="182"/>
        <end position="221"/>
    </location>
</feature>
<gene>
    <name evidence="3" type="ORF">CTI12_AA063010</name>
</gene>
<evidence type="ECO:0000256" key="1">
    <source>
        <dbReference type="SAM" id="MobiDB-lite"/>
    </source>
</evidence>